<keyword evidence="4" id="KW-1185">Reference proteome</keyword>
<keyword evidence="1" id="KW-1133">Transmembrane helix</keyword>
<reference evidence="3 4" key="2">
    <citation type="submission" date="2024-07" db="EMBL/GenBank/DDBJ databases">
        <authorList>
            <person name="Akdeniz Z."/>
        </authorList>
    </citation>
    <scope>NUCLEOTIDE SEQUENCE [LARGE SCALE GENOMIC DNA]</scope>
</reference>
<reference evidence="2" key="1">
    <citation type="submission" date="2023-06" db="EMBL/GenBank/DDBJ databases">
        <authorList>
            <person name="Kurt Z."/>
        </authorList>
    </citation>
    <scope>NUCLEOTIDE SEQUENCE</scope>
</reference>
<gene>
    <name evidence="2" type="ORF">HINF_LOCUS55404</name>
    <name evidence="3" type="ORF">HINF_LOCUS62189</name>
</gene>
<dbReference type="AlphaFoldDB" id="A0AA86R838"/>
<organism evidence="2">
    <name type="scientific">Hexamita inflata</name>
    <dbReference type="NCBI Taxonomy" id="28002"/>
    <lineage>
        <taxon>Eukaryota</taxon>
        <taxon>Metamonada</taxon>
        <taxon>Diplomonadida</taxon>
        <taxon>Hexamitidae</taxon>
        <taxon>Hexamitinae</taxon>
        <taxon>Hexamita</taxon>
    </lineage>
</organism>
<dbReference type="EMBL" id="CATOUU010001029">
    <property type="protein sequence ID" value="CAI9967759.1"/>
    <property type="molecule type" value="Genomic_DNA"/>
</dbReference>
<dbReference type="EMBL" id="CAXDID020000378">
    <property type="protein sequence ID" value="CAL6084408.1"/>
    <property type="molecule type" value="Genomic_DNA"/>
</dbReference>
<keyword evidence="1" id="KW-0812">Transmembrane</keyword>
<evidence type="ECO:0000313" key="3">
    <source>
        <dbReference type="EMBL" id="CAL6084408.1"/>
    </source>
</evidence>
<protein>
    <submittedName>
        <fullName evidence="3">Hypothetical_protein</fullName>
    </submittedName>
</protein>
<evidence type="ECO:0000256" key="1">
    <source>
        <dbReference type="SAM" id="Phobius"/>
    </source>
</evidence>
<evidence type="ECO:0000313" key="2">
    <source>
        <dbReference type="EMBL" id="CAI9967759.1"/>
    </source>
</evidence>
<name>A0AA86R838_9EUKA</name>
<proteinExistence type="predicted"/>
<feature type="transmembrane region" description="Helical" evidence="1">
    <location>
        <begin position="12"/>
        <end position="33"/>
    </location>
</feature>
<keyword evidence="1" id="KW-0472">Membrane</keyword>
<sequence>MCVAVQKSSQLTLIIGVASATLILLIVTIIIIIKARKNKKQKKPVTAKHIYNQHGDIVLTLKPNEASQIRQKVEQMNQLYHEQQKQLRQPNVQKLKPIQPNKLKEPQRSVLNKNGKLVLQIKPERKQLQQIQKRENSVSKLNQKRDKVLQKKINDRFNWFEDLQVTL</sequence>
<dbReference type="Proteomes" id="UP001642409">
    <property type="component" value="Unassembled WGS sequence"/>
</dbReference>
<comment type="caution">
    <text evidence="2">The sequence shown here is derived from an EMBL/GenBank/DDBJ whole genome shotgun (WGS) entry which is preliminary data.</text>
</comment>
<accession>A0AA86R838</accession>
<evidence type="ECO:0000313" key="4">
    <source>
        <dbReference type="Proteomes" id="UP001642409"/>
    </source>
</evidence>